<dbReference type="Proteomes" id="UP001066276">
    <property type="component" value="Chromosome 4_2"/>
</dbReference>
<evidence type="ECO:0000313" key="2">
    <source>
        <dbReference type="Proteomes" id="UP001066276"/>
    </source>
</evidence>
<proteinExistence type="predicted"/>
<protein>
    <submittedName>
        <fullName evidence="1">Uncharacterized protein</fullName>
    </submittedName>
</protein>
<comment type="caution">
    <text evidence="1">The sequence shown here is derived from an EMBL/GenBank/DDBJ whole genome shotgun (WGS) entry which is preliminary data.</text>
</comment>
<gene>
    <name evidence="1" type="ORF">NDU88_000855</name>
</gene>
<organism evidence="1 2">
    <name type="scientific">Pleurodeles waltl</name>
    <name type="common">Iberian ribbed newt</name>
    <dbReference type="NCBI Taxonomy" id="8319"/>
    <lineage>
        <taxon>Eukaryota</taxon>
        <taxon>Metazoa</taxon>
        <taxon>Chordata</taxon>
        <taxon>Craniata</taxon>
        <taxon>Vertebrata</taxon>
        <taxon>Euteleostomi</taxon>
        <taxon>Amphibia</taxon>
        <taxon>Batrachia</taxon>
        <taxon>Caudata</taxon>
        <taxon>Salamandroidea</taxon>
        <taxon>Salamandridae</taxon>
        <taxon>Pleurodelinae</taxon>
        <taxon>Pleurodeles</taxon>
    </lineage>
</organism>
<evidence type="ECO:0000313" key="1">
    <source>
        <dbReference type="EMBL" id="KAJ1160353.1"/>
    </source>
</evidence>
<dbReference type="AlphaFoldDB" id="A0AAV7SB93"/>
<keyword evidence="2" id="KW-1185">Reference proteome</keyword>
<reference evidence="1" key="1">
    <citation type="journal article" date="2022" name="bioRxiv">
        <title>Sequencing and chromosome-scale assembly of the giantPleurodeles waltlgenome.</title>
        <authorList>
            <person name="Brown T."/>
            <person name="Elewa A."/>
            <person name="Iarovenko S."/>
            <person name="Subramanian E."/>
            <person name="Araus A.J."/>
            <person name="Petzold A."/>
            <person name="Susuki M."/>
            <person name="Suzuki K.-i.T."/>
            <person name="Hayashi T."/>
            <person name="Toyoda A."/>
            <person name="Oliveira C."/>
            <person name="Osipova E."/>
            <person name="Leigh N.D."/>
            <person name="Simon A."/>
            <person name="Yun M.H."/>
        </authorList>
    </citation>
    <scope>NUCLEOTIDE SEQUENCE</scope>
    <source>
        <strain evidence="1">20211129_DDA</strain>
        <tissue evidence="1">Liver</tissue>
    </source>
</reference>
<name>A0AAV7SB93_PLEWA</name>
<sequence>MRGERAPFASPHPPNAILLPFLQAEELGPTPFPVGKNSWGERTRAVRILGQAVIPCLDPLHHQVLDALLTIAEVCLALDQMVRKKMD</sequence>
<accession>A0AAV7SB93</accession>
<dbReference type="EMBL" id="JANPWB010000008">
    <property type="protein sequence ID" value="KAJ1160353.1"/>
    <property type="molecule type" value="Genomic_DNA"/>
</dbReference>